<name>A0ABP4SW31_9ACTN</name>
<proteinExistence type="predicted"/>
<evidence type="ECO:0000256" key="1">
    <source>
        <dbReference type="ARBA" id="ARBA00004496"/>
    </source>
</evidence>
<protein>
    <submittedName>
        <fullName evidence="6">Endonuclease V</fullName>
    </submittedName>
</protein>
<keyword evidence="7" id="KW-1185">Reference proteome</keyword>
<gene>
    <name evidence="6" type="ORF">GCM10009765_28090</name>
</gene>
<organism evidence="6 7">
    <name type="scientific">Fodinicola feengrottensis</name>
    <dbReference type="NCBI Taxonomy" id="435914"/>
    <lineage>
        <taxon>Bacteria</taxon>
        <taxon>Bacillati</taxon>
        <taxon>Actinomycetota</taxon>
        <taxon>Actinomycetes</taxon>
        <taxon>Mycobacteriales</taxon>
        <taxon>Fodinicola</taxon>
    </lineage>
</organism>
<comment type="subcellular location">
    <subcellularLocation>
        <location evidence="1">Cytoplasm</location>
    </subcellularLocation>
</comment>
<dbReference type="InterPro" id="IPR007581">
    <property type="entry name" value="Endonuclease-V"/>
</dbReference>
<evidence type="ECO:0000256" key="4">
    <source>
        <dbReference type="ARBA" id="ARBA00022759"/>
    </source>
</evidence>
<comment type="caution">
    <text evidence="6">The sequence shown here is derived from an EMBL/GenBank/DDBJ whole genome shotgun (WGS) entry which is preliminary data.</text>
</comment>
<evidence type="ECO:0000256" key="2">
    <source>
        <dbReference type="ARBA" id="ARBA00022490"/>
    </source>
</evidence>
<reference evidence="7" key="1">
    <citation type="journal article" date="2019" name="Int. J. Syst. Evol. Microbiol.">
        <title>The Global Catalogue of Microorganisms (GCM) 10K type strain sequencing project: providing services to taxonomists for standard genome sequencing and annotation.</title>
        <authorList>
            <consortium name="The Broad Institute Genomics Platform"/>
            <consortium name="The Broad Institute Genome Sequencing Center for Infectious Disease"/>
            <person name="Wu L."/>
            <person name="Ma J."/>
        </authorList>
    </citation>
    <scope>NUCLEOTIDE SEQUENCE [LARGE SCALE GENOMIC DNA]</scope>
    <source>
        <strain evidence="7">JCM 14718</strain>
    </source>
</reference>
<sequence>MTDDHPRPVHTAAGLDAAYDEATGLMAAAVVVLDTNTLEPVETSVMVGRSEQRSVTGDTLPRQVPALVEAVSKLTVRPDLLICDGQGIAHANRFGLACQIGTLTNLPTIGVAKAPVIGATAEPGPDRGASAPLRHAGETVGRALRTQTGVKPVYVSIGYRIDLDTACEAVLKLCPTYRLPETTRQADQLARRGLREFLDAFA</sequence>
<evidence type="ECO:0000313" key="7">
    <source>
        <dbReference type="Proteomes" id="UP001500618"/>
    </source>
</evidence>
<evidence type="ECO:0000313" key="6">
    <source>
        <dbReference type="EMBL" id="GAA1677156.1"/>
    </source>
</evidence>
<dbReference type="GO" id="GO:0004519">
    <property type="term" value="F:endonuclease activity"/>
    <property type="evidence" value="ECO:0007669"/>
    <property type="project" value="UniProtKB-KW"/>
</dbReference>
<dbReference type="PANTHER" id="PTHR28511:SF1">
    <property type="entry name" value="ENDONUCLEASE V"/>
    <property type="match status" value="1"/>
</dbReference>
<dbReference type="RefSeq" id="WP_344310493.1">
    <property type="nucleotide sequence ID" value="NZ_BAAANY010000009.1"/>
</dbReference>
<keyword evidence="5" id="KW-0378">Hydrolase</keyword>
<dbReference type="CDD" id="cd06559">
    <property type="entry name" value="Endonuclease_V"/>
    <property type="match status" value="1"/>
</dbReference>
<dbReference type="PANTHER" id="PTHR28511">
    <property type="entry name" value="ENDONUCLEASE V"/>
    <property type="match status" value="1"/>
</dbReference>
<dbReference type="Pfam" id="PF04493">
    <property type="entry name" value="Endonuclease_5"/>
    <property type="match status" value="1"/>
</dbReference>
<keyword evidence="4 6" id="KW-0255">Endonuclease</keyword>
<keyword evidence="2" id="KW-0963">Cytoplasm</keyword>
<dbReference type="EMBL" id="BAAANY010000009">
    <property type="protein sequence ID" value="GAA1677156.1"/>
    <property type="molecule type" value="Genomic_DNA"/>
</dbReference>
<keyword evidence="3" id="KW-0540">Nuclease</keyword>
<evidence type="ECO:0000256" key="5">
    <source>
        <dbReference type="ARBA" id="ARBA00022801"/>
    </source>
</evidence>
<dbReference type="Gene3D" id="3.30.2170.10">
    <property type="entry name" value="archaeoglobus fulgidus dsm 4304 superfamily"/>
    <property type="match status" value="1"/>
</dbReference>
<evidence type="ECO:0000256" key="3">
    <source>
        <dbReference type="ARBA" id="ARBA00022722"/>
    </source>
</evidence>
<accession>A0ABP4SW31</accession>
<dbReference type="Proteomes" id="UP001500618">
    <property type="component" value="Unassembled WGS sequence"/>
</dbReference>